<evidence type="ECO:0000256" key="1">
    <source>
        <dbReference type="SAM" id="MobiDB-lite"/>
    </source>
</evidence>
<feature type="compositionally biased region" description="Basic and acidic residues" evidence="1">
    <location>
        <begin position="16"/>
        <end position="31"/>
    </location>
</feature>
<comment type="caution">
    <text evidence="2">The sequence shown here is derived from an EMBL/GenBank/DDBJ whole genome shotgun (WGS) entry which is preliminary data.</text>
</comment>
<keyword evidence="3" id="KW-1185">Reference proteome</keyword>
<dbReference type="OrthoDB" id="3257095at2759"/>
<sequence>MEGDNELAHSSGVTKMTEKNHYDQRGSIDRDEADLARLGKKPVLKGSYVWRTVLLGLNAGSALFEEVFELCHRQVTDPTPMYLSNRS</sequence>
<reference evidence="2" key="1">
    <citation type="submission" date="2021-03" db="EMBL/GenBank/DDBJ databases">
        <authorList>
            <person name="Tagirdzhanova G."/>
        </authorList>
    </citation>
    <scope>NUCLEOTIDE SEQUENCE</scope>
</reference>
<evidence type="ECO:0000313" key="3">
    <source>
        <dbReference type="Proteomes" id="UP000664534"/>
    </source>
</evidence>
<protein>
    <submittedName>
        <fullName evidence="2">Uncharacterized protein</fullName>
    </submittedName>
</protein>
<dbReference type="EMBL" id="CAJPDT010000074">
    <property type="protein sequence ID" value="CAF9934149.1"/>
    <property type="molecule type" value="Genomic_DNA"/>
</dbReference>
<accession>A0A8H3IZ29</accession>
<dbReference type="Proteomes" id="UP000664534">
    <property type="component" value="Unassembled WGS sequence"/>
</dbReference>
<name>A0A8H3IZ29_9LECA</name>
<proteinExistence type="predicted"/>
<evidence type="ECO:0000313" key="2">
    <source>
        <dbReference type="EMBL" id="CAF9934149.1"/>
    </source>
</evidence>
<organism evidence="2 3">
    <name type="scientific">Imshaugia aleurites</name>
    <dbReference type="NCBI Taxonomy" id="172621"/>
    <lineage>
        <taxon>Eukaryota</taxon>
        <taxon>Fungi</taxon>
        <taxon>Dikarya</taxon>
        <taxon>Ascomycota</taxon>
        <taxon>Pezizomycotina</taxon>
        <taxon>Lecanoromycetes</taxon>
        <taxon>OSLEUM clade</taxon>
        <taxon>Lecanoromycetidae</taxon>
        <taxon>Lecanorales</taxon>
        <taxon>Lecanorineae</taxon>
        <taxon>Parmeliaceae</taxon>
        <taxon>Imshaugia</taxon>
    </lineage>
</organism>
<gene>
    <name evidence="2" type="ORF">IMSHALPRED_009615</name>
</gene>
<dbReference type="AlphaFoldDB" id="A0A8H3IZ29"/>
<feature type="region of interest" description="Disordered" evidence="1">
    <location>
        <begin position="1"/>
        <end position="31"/>
    </location>
</feature>